<dbReference type="GO" id="GO:0009229">
    <property type="term" value="P:thiamine diphosphate biosynthetic process"/>
    <property type="evidence" value="ECO:0007669"/>
    <property type="project" value="UniProtKB-UniRule"/>
</dbReference>
<evidence type="ECO:0000256" key="3">
    <source>
        <dbReference type="ARBA" id="ARBA00004868"/>
    </source>
</evidence>
<accession>A0A1I5S627</accession>
<evidence type="ECO:0000256" key="2">
    <source>
        <dbReference type="ARBA" id="ARBA00001946"/>
    </source>
</evidence>
<name>A0A1I5S627_9GAMM</name>
<evidence type="ECO:0000256" key="10">
    <source>
        <dbReference type="ARBA" id="ARBA00022977"/>
    </source>
</evidence>
<comment type="catalytic activity">
    <reaction evidence="1 11">
        <text>5-(2-hydroxyethyl)-4-methylthiazole + ATP = 4-methyl-5-(2-phosphooxyethyl)-thiazole + ADP + H(+)</text>
        <dbReference type="Rhea" id="RHEA:24212"/>
        <dbReference type="ChEBI" id="CHEBI:15378"/>
        <dbReference type="ChEBI" id="CHEBI:17957"/>
        <dbReference type="ChEBI" id="CHEBI:30616"/>
        <dbReference type="ChEBI" id="CHEBI:58296"/>
        <dbReference type="ChEBI" id="CHEBI:456216"/>
        <dbReference type="EC" id="2.7.1.50"/>
    </reaction>
</comment>
<dbReference type="UniPathway" id="UPA00060">
    <property type="reaction ID" value="UER00139"/>
</dbReference>
<dbReference type="GO" id="GO:0000287">
    <property type="term" value="F:magnesium ion binding"/>
    <property type="evidence" value="ECO:0007669"/>
    <property type="project" value="UniProtKB-UniRule"/>
</dbReference>
<dbReference type="InterPro" id="IPR000417">
    <property type="entry name" value="Hyethyz_kinase"/>
</dbReference>
<evidence type="ECO:0000256" key="11">
    <source>
        <dbReference type="HAMAP-Rule" id="MF_00228"/>
    </source>
</evidence>
<keyword evidence="8 11" id="KW-0067">ATP-binding</keyword>
<evidence type="ECO:0000256" key="4">
    <source>
        <dbReference type="ARBA" id="ARBA00022679"/>
    </source>
</evidence>
<feature type="binding site" evidence="11">
    <location>
        <position position="55"/>
    </location>
    <ligand>
        <name>substrate</name>
    </ligand>
</feature>
<dbReference type="STRING" id="1121869.SAMN03084138_02792"/>
<reference evidence="12 13" key="1">
    <citation type="submission" date="2016-10" db="EMBL/GenBank/DDBJ databases">
        <authorList>
            <person name="de Groot N.N."/>
        </authorList>
    </citation>
    <scope>NUCLEOTIDE SEQUENCE [LARGE SCALE GENOMIC DNA]</scope>
    <source>
        <strain evidence="12 13">DSM 15893</strain>
    </source>
</reference>
<keyword evidence="4 11" id="KW-0808">Transferase</keyword>
<keyword evidence="10 11" id="KW-0784">Thiamine biosynthesis</keyword>
<comment type="function">
    <text evidence="11">Catalyzes the phosphorylation of the hydroxyl group of 4-methyl-5-beta-hydroxyethylthiazole (THZ).</text>
</comment>
<feature type="binding site" evidence="11">
    <location>
        <position position="131"/>
    </location>
    <ligand>
        <name>ATP</name>
        <dbReference type="ChEBI" id="CHEBI:30616"/>
    </ligand>
</feature>
<dbReference type="PRINTS" id="PR01099">
    <property type="entry name" value="HYETHTZKNASE"/>
</dbReference>
<evidence type="ECO:0000256" key="1">
    <source>
        <dbReference type="ARBA" id="ARBA00001771"/>
    </source>
</evidence>
<keyword evidence="9 11" id="KW-0460">Magnesium</keyword>
<dbReference type="Gene3D" id="3.40.1190.20">
    <property type="match status" value="1"/>
</dbReference>
<comment type="similarity">
    <text evidence="11">Belongs to the Thz kinase family.</text>
</comment>
<evidence type="ECO:0000256" key="9">
    <source>
        <dbReference type="ARBA" id="ARBA00022842"/>
    </source>
</evidence>
<dbReference type="PIRSF" id="PIRSF000513">
    <property type="entry name" value="Thz_kinase"/>
    <property type="match status" value="1"/>
</dbReference>
<feature type="binding site" evidence="11">
    <location>
        <position position="179"/>
    </location>
    <ligand>
        <name>ATP</name>
        <dbReference type="ChEBI" id="CHEBI:30616"/>
    </ligand>
</feature>
<keyword evidence="7 11" id="KW-0418">Kinase</keyword>
<gene>
    <name evidence="11" type="primary">thiM</name>
    <name evidence="12" type="ORF">SAMN03084138_02792</name>
</gene>
<evidence type="ECO:0000256" key="5">
    <source>
        <dbReference type="ARBA" id="ARBA00022723"/>
    </source>
</evidence>
<dbReference type="Proteomes" id="UP000182692">
    <property type="component" value="Unassembled WGS sequence"/>
</dbReference>
<comment type="pathway">
    <text evidence="3 11">Cofactor biosynthesis; thiamine diphosphate biosynthesis; 4-methyl-5-(2-phosphoethyl)-thiazole from 5-(2-hydroxyethyl)-4-methylthiazole: step 1/1.</text>
</comment>
<organism evidence="12 13">
    <name type="scientific">Enterovibrio norvegicus DSM 15893</name>
    <dbReference type="NCBI Taxonomy" id="1121869"/>
    <lineage>
        <taxon>Bacteria</taxon>
        <taxon>Pseudomonadati</taxon>
        <taxon>Pseudomonadota</taxon>
        <taxon>Gammaproteobacteria</taxon>
        <taxon>Vibrionales</taxon>
        <taxon>Vibrionaceae</taxon>
        <taxon>Enterovibrio</taxon>
    </lineage>
</organism>
<dbReference type="EMBL" id="FOWR01000020">
    <property type="protein sequence ID" value="SFP66218.1"/>
    <property type="molecule type" value="Genomic_DNA"/>
</dbReference>
<evidence type="ECO:0000313" key="13">
    <source>
        <dbReference type="Proteomes" id="UP000182692"/>
    </source>
</evidence>
<keyword evidence="5 11" id="KW-0479">Metal-binding</keyword>
<dbReference type="HAMAP" id="MF_00228">
    <property type="entry name" value="Thz_kinase"/>
    <property type="match status" value="1"/>
</dbReference>
<dbReference type="Pfam" id="PF02110">
    <property type="entry name" value="HK"/>
    <property type="match status" value="1"/>
</dbReference>
<dbReference type="AlphaFoldDB" id="A0A1I5S627"/>
<feature type="binding site" evidence="11">
    <location>
        <position position="206"/>
    </location>
    <ligand>
        <name>substrate</name>
    </ligand>
</feature>
<dbReference type="NCBIfam" id="NF006830">
    <property type="entry name" value="PRK09355.1"/>
    <property type="match status" value="1"/>
</dbReference>
<proteinExistence type="inferred from homology"/>
<evidence type="ECO:0000313" key="12">
    <source>
        <dbReference type="EMBL" id="SFP66218.1"/>
    </source>
</evidence>
<comment type="cofactor">
    <cofactor evidence="2 11">
        <name>Mg(2+)</name>
        <dbReference type="ChEBI" id="CHEBI:18420"/>
    </cofactor>
</comment>
<dbReference type="GeneID" id="35870672"/>
<dbReference type="GO" id="GO:0004417">
    <property type="term" value="F:hydroxyethylthiazole kinase activity"/>
    <property type="evidence" value="ECO:0007669"/>
    <property type="project" value="UniProtKB-UniRule"/>
</dbReference>
<dbReference type="RefSeq" id="WP_074927364.1">
    <property type="nucleotide sequence ID" value="NZ_FOWR01000020.1"/>
</dbReference>
<dbReference type="SUPFAM" id="SSF53613">
    <property type="entry name" value="Ribokinase-like"/>
    <property type="match status" value="1"/>
</dbReference>
<dbReference type="GO" id="GO:0005524">
    <property type="term" value="F:ATP binding"/>
    <property type="evidence" value="ECO:0007669"/>
    <property type="project" value="UniProtKB-UniRule"/>
</dbReference>
<evidence type="ECO:0000256" key="7">
    <source>
        <dbReference type="ARBA" id="ARBA00022777"/>
    </source>
</evidence>
<dbReference type="InterPro" id="IPR029056">
    <property type="entry name" value="Ribokinase-like"/>
</dbReference>
<sequence length="280" mass="29405">MNSGIPKTNTDAVNTVISALNAVREAKPLVVNITNYVVMNNTANALLAVGASPIMAHSTQEMTEMMSFAGALVVNIGTLDSVWVPRMLFAVEHANANNKIVVLDPVGCGASRLRTETSRQIAHLADALIIRGNASEIIALAGIQHQGNTKGVDAQDSSDKALDAAKYLVETYRCQVVVSGETDYVVTRDGHITLNNGHQMMPFVTGMGCSLSALTGAFAAVGEKSGLAAAAVMGVAGEMAAEKASGPGSLQMHLLDVLYQLDEENLKQRLRLTVNIGSEG</sequence>
<dbReference type="EC" id="2.7.1.50" evidence="11"/>
<dbReference type="GO" id="GO:0009228">
    <property type="term" value="P:thiamine biosynthetic process"/>
    <property type="evidence" value="ECO:0007669"/>
    <property type="project" value="UniProtKB-KW"/>
</dbReference>
<dbReference type="OrthoDB" id="8909021at2"/>
<dbReference type="CDD" id="cd01170">
    <property type="entry name" value="THZ_kinase"/>
    <property type="match status" value="1"/>
</dbReference>
<evidence type="ECO:0000256" key="6">
    <source>
        <dbReference type="ARBA" id="ARBA00022741"/>
    </source>
</evidence>
<evidence type="ECO:0000256" key="8">
    <source>
        <dbReference type="ARBA" id="ARBA00022840"/>
    </source>
</evidence>
<keyword evidence="6 11" id="KW-0547">Nucleotide-binding</keyword>
<protein>
    <recommendedName>
        <fullName evidence="11">Hydroxyethylthiazole kinase</fullName>
        <ecNumber evidence="11">2.7.1.50</ecNumber>
    </recommendedName>
    <alternativeName>
        <fullName evidence="11">4-methyl-5-beta-hydroxyethylthiazole kinase</fullName>
        <shortName evidence="11">TH kinase</shortName>
        <shortName evidence="11">Thz kinase</shortName>
    </alternativeName>
</protein>